<evidence type="ECO:0000256" key="1">
    <source>
        <dbReference type="ARBA" id="ARBA00022679"/>
    </source>
</evidence>
<protein>
    <submittedName>
        <fullName evidence="5">1-acyl-sn-glycerol-3-phosphate acyltransferase</fullName>
        <ecNumber evidence="5">2.3.1.51</ecNumber>
    </submittedName>
</protein>
<reference evidence="5" key="1">
    <citation type="journal article" date="2015" name="Proc. Natl. Acad. Sci. U.S.A.">
        <title>Networks of energetic and metabolic interactions define dynamics in microbial communities.</title>
        <authorList>
            <person name="Embree M."/>
            <person name="Liu J.K."/>
            <person name="Al-Bassam M.M."/>
            <person name="Zengler K."/>
        </authorList>
    </citation>
    <scope>NUCLEOTIDE SEQUENCE</scope>
</reference>
<keyword evidence="3" id="KW-1133">Transmembrane helix</keyword>
<name>A0A0W8FNU4_9ZZZZ</name>
<keyword evidence="1 5" id="KW-0808">Transferase</keyword>
<dbReference type="Pfam" id="PF01553">
    <property type="entry name" value="Acyltransferase"/>
    <property type="match status" value="1"/>
</dbReference>
<proteinExistence type="predicted"/>
<keyword evidence="3" id="KW-0472">Membrane</keyword>
<organism evidence="5">
    <name type="scientific">hydrocarbon metagenome</name>
    <dbReference type="NCBI Taxonomy" id="938273"/>
    <lineage>
        <taxon>unclassified sequences</taxon>
        <taxon>metagenomes</taxon>
        <taxon>ecological metagenomes</taxon>
    </lineage>
</organism>
<comment type="caution">
    <text evidence="5">The sequence shown here is derived from an EMBL/GenBank/DDBJ whole genome shotgun (WGS) entry which is preliminary data.</text>
</comment>
<dbReference type="GO" id="GO:0003841">
    <property type="term" value="F:1-acylglycerol-3-phosphate O-acyltransferase activity"/>
    <property type="evidence" value="ECO:0007669"/>
    <property type="project" value="UniProtKB-EC"/>
</dbReference>
<dbReference type="EMBL" id="LNQE01000958">
    <property type="protein sequence ID" value="KUG22539.1"/>
    <property type="molecule type" value="Genomic_DNA"/>
</dbReference>
<evidence type="ECO:0000313" key="5">
    <source>
        <dbReference type="EMBL" id="KUG22539.1"/>
    </source>
</evidence>
<evidence type="ECO:0000256" key="2">
    <source>
        <dbReference type="ARBA" id="ARBA00023315"/>
    </source>
</evidence>
<feature type="domain" description="Phospholipid/glycerol acyltransferase" evidence="4">
    <location>
        <begin position="85"/>
        <end position="200"/>
    </location>
</feature>
<gene>
    <name evidence="5" type="ORF">ASZ90_007682</name>
</gene>
<sequence length="268" mass="30506">MFFIRFFHFIINLFVTLILWFYFIFGYLFILLFLFLPVYIFAKSGATALQNLNHVHLKIFFVLTRLLVPRTKFNIPEDVRKINSSVIVCNHLSYLDPILLVSIFRQQKTIVKHTFFKVPIFGWFLKNYGYISSGSDNMSGPALINNLEGIKDHLTAGGVLFVFPEGTRSRNGRLAPFNKGVFTIARYCKAPLKLILITGTNKLFSPGHFLFNAGDFNQIQLELIGSLEPDYKSSNFSVSAVADEARSIFEEKIAKTMNPAIKRLNNGG</sequence>
<accession>A0A0W8FNU4</accession>
<keyword evidence="2 5" id="KW-0012">Acyltransferase</keyword>
<dbReference type="InterPro" id="IPR002123">
    <property type="entry name" value="Plipid/glycerol_acylTrfase"/>
</dbReference>
<feature type="transmembrane region" description="Helical" evidence="3">
    <location>
        <begin position="6"/>
        <end position="36"/>
    </location>
</feature>
<evidence type="ECO:0000259" key="4">
    <source>
        <dbReference type="SMART" id="SM00563"/>
    </source>
</evidence>
<dbReference type="EC" id="2.3.1.51" evidence="5"/>
<dbReference type="AlphaFoldDB" id="A0A0W8FNU4"/>
<dbReference type="GO" id="GO:0006654">
    <property type="term" value="P:phosphatidic acid biosynthetic process"/>
    <property type="evidence" value="ECO:0007669"/>
    <property type="project" value="TreeGrafter"/>
</dbReference>
<keyword evidence="3" id="KW-0812">Transmembrane</keyword>
<dbReference type="PANTHER" id="PTHR10434">
    <property type="entry name" value="1-ACYL-SN-GLYCEROL-3-PHOSPHATE ACYLTRANSFERASE"/>
    <property type="match status" value="1"/>
</dbReference>
<dbReference type="PANTHER" id="PTHR10434:SF11">
    <property type="entry name" value="1-ACYL-SN-GLYCEROL-3-PHOSPHATE ACYLTRANSFERASE"/>
    <property type="match status" value="1"/>
</dbReference>
<dbReference type="SMART" id="SM00563">
    <property type="entry name" value="PlsC"/>
    <property type="match status" value="1"/>
</dbReference>
<dbReference type="SUPFAM" id="SSF69593">
    <property type="entry name" value="Glycerol-3-phosphate (1)-acyltransferase"/>
    <property type="match status" value="1"/>
</dbReference>
<dbReference type="CDD" id="cd07989">
    <property type="entry name" value="LPLAT_AGPAT-like"/>
    <property type="match status" value="1"/>
</dbReference>
<evidence type="ECO:0000256" key="3">
    <source>
        <dbReference type="SAM" id="Phobius"/>
    </source>
</evidence>